<dbReference type="Proteomes" id="UP000318478">
    <property type="component" value="Unassembled WGS sequence"/>
</dbReference>
<comment type="caution">
    <text evidence="1">The sequence shown here is derived from an EMBL/GenBank/DDBJ whole genome shotgun (WGS) entry which is preliminary data.</text>
</comment>
<organism evidence="1 2">
    <name type="scientific">Posidoniimonas polymericola</name>
    <dbReference type="NCBI Taxonomy" id="2528002"/>
    <lineage>
        <taxon>Bacteria</taxon>
        <taxon>Pseudomonadati</taxon>
        <taxon>Planctomycetota</taxon>
        <taxon>Planctomycetia</taxon>
        <taxon>Pirellulales</taxon>
        <taxon>Lacipirellulaceae</taxon>
        <taxon>Posidoniimonas</taxon>
    </lineage>
</organism>
<evidence type="ECO:0000313" key="1">
    <source>
        <dbReference type="EMBL" id="TWT76990.1"/>
    </source>
</evidence>
<dbReference type="EMBL" id="SJPO01000005">
    <property type="protein sequence ID" value="TWT76990.1"/>
    <property type="molecule type" value="Genomic_DNA"/>
</dbReference>
<name>A0A5C5YQF7_9BACT</name>
<sequence length="59" mass="6495">MVTAVWKVVGKGKAASWTSLLRVLWCHVIDTTGPAWALGGSKYRLRSGKPKYTPENAHL</sequence>
<protein>
    <submittedName>
        <fullName evidence="1">Uncharacterized protein</fullName>
    </submittedName>
</protein>
<dbReference type="AlphaFoldDB" id="A0A5C5YQF7"/>
<evidence type="ECO:0000313" key="2">
    <source>
        <dbReference type="Proteomes" id="UP000318478"/>
    </source>
</evidence>
<gene>
    <name evidence="1" type="ORF">Pla123a_24150</name>
</gene>
<keyword evidence="2" id="KW-1185">Reference proteome</keyword>
<reference evidence="1 2" key="1">
    <citation type="submission" date="2019-02" db="EMBL/GenBank/DDBJ databases">
        <title>Deep-cultivation of Planctomycetes and their phenomic and genomic characterization uncovers novel biology.</title>
        <authorList>
            <person name="Wiegand S."/>
            <person name="Jogler M."/>
            <person name="Boedeker C."/>
            <person name="Pinto D."/>
            <person name="Vollmers J."/>
            <person name="Rivas-Marin E."/>
            <person name="Kohn T."/>
            <person name="Peeters S.H."/>
            <person name="Heuer A."/>
            <person name="Rast P."/>
            <person name="Oberbeckmann S."/>
            <person name="Bunk B."/>
            <person name="Jeske O."/>
            <person name="Meyerdierks A."/>
            <person name="Storesund J.E."/>
            <person name="Kallscheuer N."/>
            <person name="Luecker S."/>
            <person name="Lage O.M."/>
            <person name="Pohl T."/>
            <person name="Merkel B.J."/>
            <person name="Hornburger P."/>
            <person name="Mueller R.-W."/>
            <person name="Bruemmer F."/>
            <person name="Labrenz M."/>
            <person name="Spormann A.M."/>
            <person name="Op Den Camp H."/>
            <person name="Overmann J."/>
            <person name="Amann R."/>
            <person name="Jetten M.S.M."/>
            <person name="Mascher T."/>
            <person name="Medema M.H."/>
            <person name="Devos D.P."/>
            <person name="Kaster A.-K."/>
            <person name="Ovreas L."/>
            <person name="Rohde M."/>
            <person name="Galperin M.Y."/>
            <person name="Jogler C."/>
        </authorList>
    </citation>
    <scope>NUCLEOTIDE SEQUENCE [LARGE SCALE GENOMIC DNA]</scope>
    <source>
        <strain evidence="1 2">Pla123a</strain>
    </source>
</reference>
<accession>A0A5C5YQF7</accession>
<proteinExistence type="predicted"/>